<keyword evidence="2" id="KW-1185">Reference proteome</keyword>
<proteinExistence type="predicted"/>
<comment type="caution">
    <text evidence="1">The sequence shown here is derived from an EMBL/GenBank/DDBJ whole genome shotgun (WGS) entry which is preliminary data.</text>
</comment>
<evidence type="ECO:0000313" key="1">
    <source>
        <dbReference type="EMBL" id="KAK7497335.1"/>
    </source>
</evidence>
<evidence type="ECO:0000313" key="2">
    <source>
        <dbReference type="Proteomes" id="UP001519460"/>
    </source>
</evidence>
<dbReference type="Proteomes" id="UP001519460">
    <property type="component" value="Unassembled WGS sequence"/>
</dbReference>
<organism evidence="1 2">
    <name type="scientific">Batillaria attramentaria</name>
    <dbReference type="NCBI Taxonomy" id="370345"/>
    <lineage>
        <taxon>Eukaryota</taxon>
        <taxon>Metazoa</taxon>
        <taxon>Spiralia</taxon>
        <taxon>Lophotrochozoa</taxon>
        <taxon>Mollusca</taxon>
        <taxon>Gastropoda</taxon>
        <taxon>Caenogastropoda</taxon>
        <taxon>Sorbeoconcha</taxon>
        <taxon>Cerithioidea</taxon>
        <taxon>Batillariidae</taxon>
        <taxon>Batillaria</taxon>
    </lineage>
</organism>
<gene>
    <name evidence="1" type="ORF">BaRGS_00011379</name>
</gene>
<sequence length="158" mass="18176">MHRKSWEKNKQASFLSIGAIDKNEKGKREHVFEKRKIEGVGNASIGTNTGVFLMPRRKLHGQGGNYSLSIAFALHDCSGSFTENDFDPRTALTPRKQSSWKGQPFWETFLEYPSRIGNAPTHLNTSPETWNSSPNIQFQFYGWRVCLNEFLSLLLFFW</sequence>
<accession>A0ABD0LDD8</accession>
<dbReference type="EMBL" id="JACVVK020000059">
    <property type="protein sequence ID" value="KAK7497335.1"/>
    <property type="molecule type" value="Genomic_DNA"/>
</dbReference>
<name>A0ABD0LDD8_9CAEN</name>
<reference evidence="1 2" key="1">
    <citation type="journal article" date="2023" name="Sci. Data">
        <title>Genome assembly of the Korean intertidal mud-creeper Batillaria attramentaria.</title>
        <authorList>
            <person name="Patra A.K."/>
            <person name="Ho P.T."/>
            <person name="Jun S."/>
            <person name="Lee S.J."/>
            <person name="Kim Y."/>
            <person name="Won Y.J."/>
        </authorList>
    </citation>
    <scope>NUCLEOTIDE SEQUENCE [LARGE SCALE GENOMIC DNA]</scope>
    <source>
        <strain evidence="1">Wonlab-2016</strain>
    </source>
</reference>
<dbReference type="AlphaFoldDB" id="A0ABD0LDD8"/>
<protein>
    <submittedName>
        <fullName evidence="1">Uncharacterized protein</fullName>
    </submittedName>
</protein>